<dbReference type="PANTHER" id="PTHR11908:SF132">
    <property type="entry name" value="ALDEHYDE OXIDASE 1-RELATED"/>
    <property type="match status" value="1"/>
</dbReference>
<evidence type="ECO:0000313" key="5">
    <source>
        <dbReference type="Proteomes" id="UP000597444"/>
    </source>
</evidence>
<dbReference type="Pfam" id="PF02738">
    <property type="entry name" value="MoCoBD_1"/>
    <property type="match status" value="1"/>
</dbReference>
<dbReference type="InterPro" id="IPR016208">
    <property type="entry name" value="Ald_Oxase/xanthine_DH-like"/>
</dbReference>
<dbReference type="InterPro" id="IPR046867">
    <property type="entry name" value="AldOxase/xan_DH_MoCoBD2"/>
</dbReference>
<dbReference type="RefSeq" id="WP_220210115.1">
    <property type="nucleotide sequence ID" value="NZ_BNJK01000002.1"/>
</dbReference>
<evidence type="ECO:0000259" key="3">
    <source>
        <dbReference type="SMART" id="SM01008"/>
    </source>
</evidence>
<dbReference type="AlphaFoldDB" id="A0A8J3N899"/>
<dbReference type="InterPro" id="IPR036856">
    <property type="entry name" value="Ald_Oxase/Xan_DH_a/b_sf"/>
</dbReference>
<keyword evidence="1" id="KW-0500">Molybdenum</keyword>
<evidence type="ECO:0000256" key="2">
    <source>
        <dbReference type="ARBA" id="ARBA00023002"/>
    </source>
</evidence>
<feature type="domain" description="Aldehyde oxidase/xanthine dehydrogenase a/b hammerhead" evidence="3">
    <location>
        <begin position="23"/>
        <end position="127"/>
    </location>
</feature>
<comment type="caution">
    <text evidence="4">The sequence shown here is derived from an EMBL/GenBank/DDBJ whole genome shotgun (WGS) entry which is preliminary data.</text>
</comment>
<accession>A0A8J3N899</accession>
<dbReference type="GO" id="GO:0005506">
    <property type="term" value="F:iron ion binding"/>
    <property type="evidence" value="ECO:0007669"/>
    <property type="project" value="InterPro"/>
</dbReference>
<dbReference type="Pfam" id="PF01315">
    <property type="entry name" value="Ald_Xan_dh_C"/>
    <property type="match status" value="1"/>
</dbReference>
<evidence type="ECO:0000313" key="4">
    <source>
        <dbReference type="EMBL" id="GHO99473.1"/>
    </source>
</evidence>
<evidence type="ECO:0000256" key="1">
    <source>
        <dbReference type="ARBA" id="ARBA00022505"/>
    </source>
</evidence>
<dbReference type="InterPro" id="IPR037165">
    <property type="entry name" value="AldOxase/xan_DH_Mopterin-bd_sf"/>
</dbReference>
<organism evidence="4 5">
    <name type="scientific">Reticulibacter mediterranei</name>
    <dbReference type="NCBI Taxonomy" id="2778369"/>
    <lineage>
        <taxon>Bacteria</taxon>
        <taxon>Bacillati</taxon>
        <taxon>Chloroflexota</taxon>
        <taxon>Ktedonobacteria</taxon>
        <taxon>Ktedonobacterales</taxon>
        <taxon>Reticulibacteraceae</taxon>
        <taxon>Reticulibacter</taxon>
    </lineage>
</organism>
<dbReference type="InterPro" id="IPR000674">
    <property type="entry name" value="Ald_Oxase/Xan_DH_a/b"/>
</dbReference>
<name>A0A8J3N899_9CHLR</name>
<gene>
    <name evidence="4" type="ORF">KSF_095210</name>
</gene>
<proteinExistence type="predicted"/>
<dbReference type="Proteomes" id="UP000597444">
    <property type="component" value="Unassembled WGS sequence"/>
</dbReference>
<sequence>MIISRKQAIGAGLNRIDGPKKVTGTAPYAYEHALDQVAYAFPVQSTIAKGRVVVLDAQAALALPGVLAVLSHENSPRLSAEIKGDLAVLQSDQVAYRGQVVALVVAETLETARHAAGVVVVQYEEQPHESELSPDANKLYKPEKVNPSYETDTSSGDIEGALREAAVVIDQTYTTPAYHNNPMEPHATVAIWKSGDVTLYDSTQGAHAVRDVVARAFGLEPEQVRVIAPYVGGGFGSKGMPHPHVLLAVMASQKVGLPVKLALTRQQMFAVAGYRTPTIQRMRLGADQTGRLSAITHDVIEQTATIQEFAEQTAIVTRMMYKAENRATTHRLARLDVPVPAWMRAPGECPGMFALESAMDELANACGIDPIELRIRNEPEIDPETGHPFSSRGLVACLREGAQRFGWQQRDPRPGVWVEGRWRVGTGIAASTYPTRRRVSSARIRVDHEGRYTVLIDATDIGTGAWTVLTQIAADALDAPIEQVHLEIGDTALPQASLAGGSMGTASWGTAIVEAAHKLRERLQEVRGAIPAEGLEVVAESTENAYAKQFSMHAFGVQFAEVRVNQDSGEVRVPRLLGVFAAGHMMNAKTARSQLLGGMSMGLSMALHEQSVMDPRFGDYVNHDFAEYHIATNADIGEIDVSWIEEDDPYVNPMGAKGIGEIGIVGTAAAIANAVYHATGIRVRDLPITLDKLLG</sequence>
<dbReference type="SUPFAM" id="SSF56003">
    <property type="entry name" value="Molybdenum cofactor-binding domain"/>
    <property type="match status" value="1"/>
</dbReference>
<dbReference type="PANTHER" id="PTHR11908">
    <property type="entry name" value="XANTHINE DEHYDROGENASE"/>
    <property type="match status" value="1"/>
</dbReference>
<dbReference type="Gene3D" id="3.90.1170.50">
    <property type="entry name" value="Aldehyde oxidase/xanthine dehydrogenase, a/b hammerhead"/>
    <property type="match status" value="1"/>
</dbReference>
<dbReference type="Pfam" id="PF20256">
    <property type="entry name" value="MoCoBD_2"/>
    <property type="match status" value="1"/>
</dbReference>
<dbReference type="InterPro" id="IPR008274">
    <property type="entry name" value="AldOxase/xan_DH_MoCoBD1"/>
</dbReference>
<reference evidence="4" key="1">
    <citation type="submission" date="2020-10" db="EMBL/GenBank/DDBJ databases">
        <title>Taxonomic study of unclassified bacteria belonging to the class Ktedonobacteria.</title>
        <authorList>
            <person name="Yabe S."/>
            <person name="Wang C.M."/>
            <person name="Zheng Y."/>
            <person name="Sakai Y."/>
            <person name="Cavaletti L."/>
            <person name="Monciardini P."/>
            <person name="Donadio S."/>
        </authorList>
    </citation>
    <scope>NUCLEOTIDE SEQUENCE</scope>
    <source>
        <strain evidence="4">ID150040</strain>
    </source>
</reference>
<protein>
    <submittedName>
        <fullName evidence="4">Xanthine dehydrogenase</fullName>
    </submittedName>
</protein>
<keyword evidence="5" id="KW-1185">Reference proteome</keyword>
<dbReference type="EMBL" id="BNJK01000002">
    <property type="protein sequence ID" value="GHO99473.1"/>
    <property type="molecule type" value="Genomic_DNA"/>
</dbReference>
<keyword evidence="2" id="KW-0560">Oxidoreductase</keyword>
<dbReference type="SUPFAM" id="SSF54665">
    <property type="entry name" value="CO dehydrogenase molybdoprotein N-domain-like"/>
    <property type="match status" value="1"/>
</dbReference>
<dbReference type="Gene3D" id="3.30.365.10">
    <property type="entry name" value="Aldehyde oxidase/xanthine dehydrogenase, molybdopterin binding domain"/>
    <property type="match status" value="4"/>
</dbReference>
<dbReference type="GO" id="GO:0016491">
    <property type="term" value="F:oxidoreductase activity"/>
    <property type="evidence" value="ECO:0007669"/>
    <property type="project" value="UniProtKB-KW"/>
</dbReference>
<dbReference type="SMART" id="SM01008">
    <property type="entry name" value="Ald_Xan_dh_C"/>
    <property type="match status" value="1"/>
</dbReference>